<evidence type="ECO:0000256" key="15">
    <source>
        <dbReference type="PROSITE-ProRule" id="PRU00076"/>
    </source>
</evidence>
<accession>A0A8C5FWE3</accession>
<dbReference type="InterPro" id="IPR001881">
    <property type="entry name" value="EGF-like_Ca-bd_dom"/>
</dbReference>
<dbReference type="SUPFAM" id="SSF57184">
    <property type="entry name" value="Growth factor receptor domain"/>
    <property type="match status" value="2"/>
</dbReference>
<dbReference type="InterPro" id="IPR015149">
    <property type="entry name" value="Tme5_EGF-like"/>
</dbReference>
<protein>
    <recommendedName>
        <fullName evidence="2">Thrombomodulin</fullName>
    </recommendedName>
</protein>
<dbReference type="InterPro" id="IPR009030">
    <property type="entry name" value="Growth_fac_rcpt_cys_sf"/>
</dbReference>
<dbReference type="Pfam" id="PF09064">
    <property type="entry name" value="EGF_Tme5"/>
    <property type="match status" value="1"/>
</dbReference>
<dbReference type="InterPro" id="IPR018097">
    <property type="entry name" value="EGF_Ca-bd_CS"/>
</dbReference>
<keyword evidence="12" id="KW-1015">Disulfide bond</keyword>
<keyword evidence="21" id="KW-1185">Reference proteome</keyword>
<dbReference type="PROSITE" id="PS01186">
    <property type="entry name" value="EGF_2"/>
    <property type="match status" value="1"/>
</dbReference>
<comment type="caution">
    <text evidence="15">Lacks conserved residue(s) required for the propagation of feature annotation.</text>
</comment>
<keyword evidence="8" id="KW-0677">Repeat</keyword>
<keyword evidence="3 15" id="KW-0245">EGF-like domain</keyword>
<evidence type="ECO:0000259" key="18">
    <source>
        <dbReference type="PROSITE" id="PS50026"/>
    </source>
</evidence>
<evidence type="ECO:0000259" key="19">
    <source>
        <dbReference type="PROSITE" id="PS50041"/>
    </source>
</evidence>
<evidence type="ECO:0000256" key="16">
    <source>
        <dbReference type="SAM" id="Phobius"/>
    </source>
</evidence>
<dbReference type="PROSITE" id="PS50041">
    <property type="entry name" value="C_TYPE_LECTIN_2"/>
    <property type="match status" value="1"/>
</dbReference>
<evidence type="ECO:0000256" key="3">
    <source>
        <dbReference type="ARBA" id="ARBA00022536"/>
    </source>
</evidence>
<evidence type="ECO:0000256" key="4">
    <source>
        <dbReference type="ARBA" id="ARBA00022553"/>
    </source>
</evidence>
<feature type="domain" description="EGF-like" evidence="18">
    <location>
        <begin position="400"/>
        <end position="439"/>
    </location>
</feature>
<dbReference type="InterPro" id="IPR026823">
    <property type="entry name" value="cEGF"/>
</dbReference>
<dbReference type="PIRSF" id="PIRSF001775">
    <property type="entry name" value="CD93/CD141"/>
    <property type="match status" value="1"/>
</dbReference>
<organism evidence="20 21">
    <name type="scientific">Gadus morhua</name>
    <name type="common">Atlantic cod</name>
    <dbReference type="NCBI Taxonomy" id="8049"/>
    <lineage>
        <taxon>Eukaryota</taxon>
        <taxon>Metazoa</taxon>
        <taxon>Chordata</taxon>
        <taxon>Craniata</taxon>
        <taxon>Vertebrata</taxon>
        <taxon>Euteleostomi</taxon>
        <taxon>Actinopterygii</taxon>
        <taxon>Neopterygii</taxon>
        <taxon>Teleostei</taxon>
        <taxon>Neoteleostei</taxon>
        <taxon>Acanthomorphata</taxon>
        <taxon>Zeiogadaria</taxon>
        <taxon>Gadariae</taxon>
        <taxon>Gadiformes</taxon>
        <taxon>Gadoidei</taxon>
        <taxon>Gadidae</taxon>
        <taxon>Gadus</taxon>
    </lineage>
</organism>
<comment type="subcellular location">
    <subcellularLocation>
        <location evidence="1">Membrane</location>
        <topology evidence="1">Single-pass type I membrane protein</topology>
    </subcellularLocation>
</comment>
<keyword evidence="9" id="KW-0654">Proteoglycan</keyword>
<dbReference type="CDD" id="cd00054">
    <property type="entry name" value="EGF_CA"/>
    <property type="match status" value="1"/>
</dbReference>
<dbReference type="SMART" id="SM00181">
    <property type="entry name" value="EGF"/>
    <property type="match status" value="7"/>
</dbReference>
<dbReference type="SMART" id="SM00179">
    <property type="entry name" value="EGF_CA"/>
    <property type="match status" value="2"/>
</dbReference>
<evidence type="ECO:0000256" key="6">
    <source>
        <dbReference type="ARBA" id="ARBA00022729"/>
    </source>
</evidence>
<dbReference type="Gene3D" id="2.10.25.10">
    <property type="entry name" value="Laminin"/>
    <property type="match status" value="4"/>
</dbReference>
<evidence type="ECO:0000256" key="9">
    <source>
        <dbReference type="ARBA" id="ARBA00022974"/>
    </source>
</evidence>
<evidence type="ECO:0000256" key="10">
    <source>
        <dbReference type="ARBA" id="ARBA00022989"/>
    </source>
</evidence>
<sequence length="603" mass="64726">MKEVLFCVARLLVLLSLLAARLAHGGRPPLAYLEDCDDNTCFLLFPGAHDFAGARDACLAEGGILATLPSAAEARRVQELLLRAGIGRFWIGLTLAEGRCPTNDSANYGYEWVTEAAAGISSNWTGVPDRCDRKCVSVSTDGAWQQESCEGTLDGFLCSAPFGWCPLRVKRFQRTRGKTPGGTLWMTRGEKGSRYFDSKWLCGHGKWWRAPWFCEVETGGCSHTCVNSMCTCPDGLKLHSNNVTCVDERECSDTADCTGEHVQCRERLEGGGSECSCMDGYAMEDGACMDVKICELCEHMLCPTVEGAKVCTCRSGFVVSQENATRCDPHCDRPDCPAHCVVDTKGRSHGEDPAVCAPFRGGDSCRALGCAHGCGGAPPACACRPGFLLGGDGRSYDCVDVDECQDAPCEHQCTNTRGSFTCSCFDGYRQDPGFPQRCQAYCGLAECPAECDPNDPEDCRCPMGYILDVRKEGGVCMDLDECNNYYCDQLCKNSYGNYTCSCLPGFSLVEGHECVLGTVTESFTLSYVPTSDPAPPKTARLSAGGLVAVVVAVAVVVFLAMILVYHFATRRSEGRAASPGGAGAHSLEQVASGLIEKAPALGE</sequence>
<feature type="domain" description="EGF-like" evidence="18">
    <location>
        <begin position="478"/>
        <end position="515"/>
    </location>
</feature>
<evidence type="ECO:0000256" key="13">
    <source>
        <dbReference type="ARBA" id="ARBA00045242"/>
    </source>
</evidence>
<comment type="function">
    <text evidence="13">Endothelial cell receptor that plays a critical role in regulating several physiological processes including hemostasis, coagulation, fibrinolysis, inflammation, and angiogenesis. Acts as a cofactor for thrombin activation of protein C/PROC on the surface of vascular endothelial cells leading to initiation of the activated protein C anticoagulant pathway. Also accelerates the activation of the plasma carboxypeptidase B2/CPB2, which catalyzes removal of C-terminal basic amino acids from its substrates including kinins or anaphylatoxins leading to fibrinolysis inhibition. Plays critical protective roles in changing the cleavage specificity of protease-activated receptor 1/PAR1, inhibiting endothelial cell permeability and inflammation. Suppresses inflammation distinctly from its anticoagulant cofactor activity by sequestering HMGB1 thereby preventing it from engaging cellular receptors such as RAGE and contributing to the inflammatory response.</text>
</comment>
<dbReference type="InterPro" id="IPR000152">
    <property type="entry name" value="EGF-type_Asp/Asn_hydroxyl_site"/>
</dbReference>
<dbReference type="GO" id="GO:0030246">
    <property type="term" value="F:carbohydrate binding"/>
    <property type="evidence" value="ECO:0007669"/>
    <property type="project" value="UniProtKB-KW"/>
</dbReference>
<dbReference type="SMART" id="SM00034">
    <property type="entry name" value="CLECT"/>
    <property type="match status" value="1"/>
</dbReference>
<reference evidence="20" key="1">
    <citation type="submission" date="2025-08" db="UniProtKB">
        <authorList>
            <consortium name="Ensembl"/>
        </authorList>
    </citation>
    <scope>IDENTIFICATION</scope>
</reference>
<dbReference type="AlphaFoldDB" id="A0A8C5FWE3"/>
<dbReference type="GO" id="GO:0005509">
    <property type="term" value="F:calcium ion binding"/>
    <property type="evidence" value="ECO:0007669"/>
    <property type="project" value="InterPro"/>
</dbReference>
<dbReference type="InterPro" id="IPR000742">
    <property type="entry name" value="EGF"/>
</dbReference>
<dbReference type="PROSITE" id="PS01187">
    <property type="entry name" value="EGF_CA"/>
    <property type="match status" value="1"/>
</dbReference>
<dbReference type="SUPFAM" id="SSF57196">
    <property type="entry name" value="EGF/Laminin"/>
    <property type="match status" value="2"/>
</dbReference>
<dbReference type="PANTHER" id="PTHR14789:SF9">
    <property type="entry name" value="THROMBOMODULIN"/>
    <property type="match status" value="1"/>
</dbReference>
<dbReference type="InterPro" id="IPR051505">
    <property type="entry name" value="C-type_lectin_domain"/>
</dbReference>
<dbReference type="InterPro" id="IPR001304">
    <property type="entry name" value="C-type_lectin-like"/>
</dbReference>
<dbReference type="Pfam" id="PF12662">
    <property type="entry name" value="cEGF"/>
    <property type="match status" value="1"/>
</dbReference>
<name>A0A8C5FWE3_GADMO</name>
<evidence type="ECO:0000256" key="17">
    <source>
        <dbReference type="SAM" id="SignalP"/>
    </source>
</evidence>
<feature type="chain" id="PRO_5034280313" description="Thrombomodulin" evidence="17">
    <location>
        <begin position="26"/>
        <end position="603"/>
    </location>
</feature>
<dbReference type="PROSITE" id="PS50026">
    <property type="entry name" value="EGF_3"/>
    <property type="match status" value="2"/>
</dbReference>
<evidence type="ECO:0000256" key="12">
    <source>
        <dbReference type="ARBA" id="ARBA00023157"/>
    </source>
</evidence>
<evidence type="ECO:0000256" key="14">
    <source>
        <dbReference type="ARBA" id="ARBA00046453"/>
    </source>
</evidence>
<keyword evidence="4" id="KW-0597">Phosphoprotein</keyword>
<proteinExistence type="predicted"/>
<dbReference type="Ensembl" id="ENSGMOT00000076506.1">
    <property type="protein sequence ID" value="ENSGMOP00000066489.1"/>
    <property type="gene ID" value="ENSGMOG00000031634.1"/>
</dbReference>
<feature type="signal peptide" evidence="17">
    <location>
        <begin position="1"/>
        <end position="25"/>
    </location>
</feature>
<dbReference type="PANTHER" id="PTHR14789">
    <property type="entry name" value="CHONDROLECTIN VARIANT CHODLFDELTAE"/>
    <property type="match status" value="1"/>
</dbReference>
<keyword evidence="10 16" id="KW-1133">Transmembrane helix</keyword>
<dbReference type="Pfam" id="PF07645">
    <property type="entry name" value="EGF_CA"/>
    <property type="match status" value="1"/>
</dbReference>
<dbReference type="GeneTree" id="ENSGT01110000269583"/>
<dbReference type="Proteomes" id="UP000694546">
    <property type="component" value="Chromosome 21"/>
</dbReference>
<keyword evidence="7" id="KW-0430">Lectin</keyword>
<evidence type="ECO:0000256" key="8">
    <source>
        <dbReference type="ARBA" id="ARBA00022737"/>
    </source>
</evidence>
<dbReference type="PROSITE" id="PS00010">
    <property type="entry name" value="ASX_HYDROXYL"/>
    <property type="match status" value="2"/>
</dbReference>
<dbReference type="InterPro" id="IPR016187">
    <property type="entry name" value="CTDL_fold"/>
</dbReference>
<evidence type="ECO:0000256" key="2">
    <source>
        <dbReference type="ARBA" id="ARBA00019822"/>
    </source>
</evidence>
<dbReference type="GO" id="GO:0016020">
    <property type="term" value="C:membrane"/>
    <property type="evidence" value="ECO:0007669"/>
    <property type="project" value="UniProtKB-SubCell"/>
</dbReference>
<reference evidence="20" key="2">
    <citation type="submission" date="2025-09" db="UniProtKB">
        <authorList>
            <consortium name="Ensembl"/>
        </authorList>
    </citation>
    <scope>IDENTIFICATION</scope>
</reference>
<feature type="transmembrane region" description="Helical" evidence="16">
    <location>
        <begin position="541"/>
        <end position="565"/>
    </location>
</feature>
<dbReference type="Gene3D" id="3.10.100.10">
    <property type="entry name" value="Mannose-Binding Protein A, subunit A"/>
    <property type="match status" value="1"/>
</dbReference>
<evidence type="ECO:0000313" key="20">
    <source>
        <dbReference type="Ensembl" id="ENSGMOP00000066489.1"/>
    </source>
</evidence>
<evidence type="ECO:0000313" key="21">
    <source>
        <dbReference type="Proteomes" id="UP000694546"/>
    </source>
</evidence>
<dbReference type="SUPFAM" id="SSF56436">
    <property type="entry name" value="C-type lectin-like"/>
    <property type="match status" value="1"/>
</dbReference>
<keyword evidence="9" id="KW-0325">Glycoprotein</keyword>
<keyword evidence="11 16" id="KW-0472">Membrane</keyword>
<dbReference type="GO" id="GO:0004888">
    <property type="term" value="F:transmembrane signaling receptor activity"/>
    <property type="evidence" value="ECO:0007669"/>
    <property type="project" value="InterPro"/>
</dbReference>
<keyword evidence="5 16" id="KW-0812">Transmembrane</keyword>
<evidence type="ECO:0000256" key="7">
    <source>
        <dbReference type="ARBA" id="ARBA00022734"/>
    </source>
</evidence>
<evidence type="ECO:0000256" key="5">
    <source>
        <dbReference type="ARBA" id="ARBA00022692"/>
    </source>
</evidence>
<dbReference type="InterPro" id="IPR049883">
    <property type="entry name" value="NOTCH1_EGF-like"/>
</dbReference>
<feature type="domain" description="C-type lectin" evidence="19">
    <location>
        <begin position="37"/>
        <end position="150"/>
    </location>
</feature>
<dbReference type="InterPro" id="IPR016186">
    <property type="entry name" value="C-type_lectin-like/link_sf"/>
</dbReference>
<evidence type="ECO:0000256" key="1">
    <source>
        <dbReference type="ARBA" id="ARBA00004479"/>
    </source>
</evidence>
<evidence type="ECO:0000256" key="11">
    <source>
        <dbReference type="ARBA" id="ARBA00023136"/>
    </source>
</evidence>
<keyword evidence="6 17" id="KW-0732">Signal</keyword>
<comment type="subunit">
    <text evidence="14">Interacts with ITGAL, ITGAM and ITGB2. Interacts with thrombin/F2; this interaction switches the specificity of thrombin from a procoagulant to an anticoagulant and antifibrinolytic protease. Interacts with ANGP1 and ANGP2; these interactions significantly inhibit the generation of activated PC and TAFIa/CPB2 by the thrombin/thrombomodulin complex. Interacts with PF4; this interaction enhances generation of activated protein C. Interacts with HMGB1; this interaction inhibits HMGB1 inflammatory activity.</text>
</comment>